<name>D0LJT9_HALO1</name>
<dbReference type="GO" id="GO:0005506">
    <property type="term" value="F:iron ion binding"/>
    <property type="evidence" value="ECO:0007669"/>
    <property type="project" value="InterPro"/>
</dbReference>
<dbReference type="OrthoDB" id="9775084at2"/>
<sequence>MPVPAQVPKHAPAVGRSVRRKDASAKISGRAPYVDDLDFPGMIHGRTIRSGIPCGRITDIDLSGLSDEFVVVSHRDIPGKNYVALLQEDQPFLAEERVKHMAEPILLLAHAERERLWQVEVPIAYEGEEPCFDPAHSSEVFKSIRIAKGDAKAAMASADTIVEGTYRTGHHEQLYIEPNGVIAVPGDDGSMTIYGSLQCPYYVHQALEVLLGVPADKIRIVQAETGGGFGGKEDYPSIIAGHAALLARKAGRPVKLVYDRHEDMVATTKRHPSVVHHRTGVRADGTIVAMEVDVLFDGGAYCTLSPVVLSRGVLHASGPYRCDNIEILGRTTMTNTPPNGAFRGFGAPQTIFAMEVHIERVAEALGMDSVALRRKNALRPGDTTATGQRLDESCSALAVLEDALTRSDYFAKKRAYAGTQRGIGLSLYHHGSGFTGGGETRLASRAALELTPTGVRILVGSTEIGQGTRTMHAQIVADSLGMPYEQIEVAVADTAMVPDSGPTVASRTTMVVGNILARCAKKMRERLGEKTPAQYLAEHGELVIVESYERPRGLEDWDEDGYRGAAYAAYGWSCNVAEIEFDPVTYEVRPLRVTAVAEIGKAIHPIMVAGQIEGGTAQGVGFALNERVVMVGGVMANANMTNYTIPTTRDTPAIDVAILENPYAHGPFGAKGVGEMPIDGPAPAVINAIRQTGIDLRELPAVPEVIMEAVCGDLP</sequence>
<evidence type="ECO:0000313" key="4">
    <source>
        <dbReference type="EMBL" id="ACY18446.1"/>
    </source>
</evidence>
<dbReference type="InterPro" id="IPR016208">
    <property type="entry name" value="Ald_Oxase/xanthine_DH-like"/>
</dbReference>
<dbReference type="PANTHER" id="PTHR11908:SF157">
    <property type="entry name" value="XANTHINE DEHYDROGENASE SUBUNIT D-RELATED"/>
    <property type="match status" value="1"/>
</dbReference>
<dbReference type="InterPro" id="IPR008274">
    <property type="entry name" value="AldOxase/xan_DH_MoCoBD1"/>
</dbReference>
<dbReference type="STRING" id="502025.Hoch_5971"/>
<protein>
    <submittedName>
        <fullName evidence="4">Aldehyde oxidase and xanthine dehydrogenase molybdopterin binding protein</fullName>
    </submittedName>
</protein>
<dbReference type="Pfam" id="PF02738">
    <property type="entry name" value="MoCoBD_1"/>
    <property type="match status" value="1"/>
</dbReference>
<comment type="cofactor">
    <cofactor evidence="1">
        <name>Mo-molybdopterin cytosine dinucleotide</name>
        <dbReference type="ChEBI" id="CHEBI:71308"/>
    </cofactor>
</comment>
<dbReference type="GO" id="GO:0016491">
    <property type="term" value="F:oxidoreductase activity"/>
    <property type="evidence" value="ECO:0007669"/>
    <property type="project" value="InterPro"/>
</dbReference>
<dbReference type="AlphaFoldDB" id="D0LJT9"/>
<dbReference type="InterPro" id="IPR046867">
    <property type="entry name" value="AldOxase/xan_DH_MoCoBD2"/>
</dbReference>
<reference evidence="4 5" key="1">
    <citation type="journal article" date="2010" name="Stand. Genomic Sci.">
        <title>Complete genome sequence of Haliangium ochraceum type strain (SMP-2).</title>
        <authorList>
            <consortium name="US DOE Joint Genome Institute (JGI-PGF)"/>
            <person name="Ivanova N."/>
            <person name="Daum C."/>
            <person name="Lang E."/>
            <person name="Abt B."/>
            <person name="Kopitz M."/>
            <person name="Saunders E."/>
            <person name="Lapidus A."/>
            <person name="Lucas S."/>
            <person name="Glavina Del Rio T."/>
            <person name="Nolan M."/>
            <person name="Tice H."/>
            <person name="Copeland A."/>
            <person name="Cheng J.F."/>
            <person name="Chen F."/>
            <person name="Bruce D."/>
            <person name="Goodwin L."/>
            <person name="Pitluck S."/>
            <person name="Mavromatis K."/>
            <person name="Pati A."/>
            <person name="Mikhailova N."/>
            <person name="Chen A."/>
            <person name="Palaniappan K."/>
            <person name="Land M."/>
            <person name="Hauser L."/>
            <person name="Chang Y.J."/>
            <person name="Jeffries C.D."/>
            <person name="Detter J.C."/>
            <person name="Brettin T."/>
            <person name="Rohde M."/>
            <person name="Goker M."/>
            <person name="Bristow J."/>
            <person name="Markowitz V."/>
            <person name="Eisen J.A."/>
            <person name="Hugenholtz P."/>
            <person name="Kyrpides N.C."/>
            <person name="Klenk H.P."/>
        </authorList>
    </citation>
    <scope>NUCLEOTIDE SEQUENCE [LARGE SCALE GENOMIC DNA]</scope>
    <source>
        <strain evidence="5">DSM 14365 / CIP 107738 / JCM 11303 / AJ 13395 / SMP-2</strain>
    </source>
</reference>
<evidence type="ECO:0000256" key="2">
    <source>
        <dbReference type="SAM" id="MobiDB-lite"/>
    </source>
</evidence>
<keyword evidence="5" id="KW-1185">Reference proteome</keyword>
<dbReference type="eggNOG" id="COG1529">
    <property type="taxonomic scope" value="Bacteria"/>
</dbReference>
<feature type="domain" description="Aldehyde oxidase/xanthine dehydrogenase a/b hammerhead" evidence="3">
    <location>
        <begin position="28"/>
        <end position="129"/>
    </location>
</feature>
<feature type="region of interest" description="Disordered" evidence="2">
    <location>
        <begin position="1"/>
        <end position="21"/>
    </location>
</feature>
<dbReference type="FunFam" id="3.30.365.10:FF:000001">
    <property type="entry name" value="Xanthine dehydrogenase oxidase"/>
    <property type="match status" value="1"/>
</dbReference>
<dbReference type="SUPFAM" id="SSF56003">
    <property type="entry name" value="Molybdenum cofactor-binding domain"/>
    <property type="match status" value="1"/>
</dbReference>
<dbReference type="HOGENOM" id="CLU_001681_2_3_7"/>
<dbReference type="SUPFAM" id="SSF54665">
    <property type="entry name" value="CO dehydrogenase molybdoprotein N-domain-like"/>
    <property type="match status" value="1"/>
</dbReference>
<dbReference type="SMART" id="SM01008">
    <property type="entry name" value="Ald_Xan_dh_C"/>
    <property type="match status" value="1"/>
</dbReference>
<organism evidence="4 5">
    <name type="scientific">Haliangium ochraceum (strain DSM 14365 / JCM 11303 / SMP-2)</name>
    <dbReference type="NCBI Taxonomy" id="502025"/>
    <lineage>
        <taxon>Bacteria</taxon>
        <taxon>Pseudomonadati</taxon>
        <taxon>Myxococcota</taxon>
        <taxon>Polyangia</taxon>
        <taxon>Haliangiales</taxon>
        <taxon>Kofleriaceae</taxon>
        <taxon>Haliangium</taxon>
    </lineage>
</organism>
<dbReference type="PANTHER" id="PTHR11908">
    <property type="entry name" value="XANTHINE DEHYDROGENASE"/>
    <property type="match status" value="1"/>
</dbReference>
<evidence type="ECO:0000256" key="1">
    <source>
        <dbReference type="ARBA" id="ARBA00053029"/>
    </source>
</evidence>
<gene>
    <name evidence="4" type="ordered locus">Hoch_5971</name>
</gene>
<dbReference type="Proteomes" id="UP000001880">
    <property type="component" value="Chromosome"/>
</dbReference>
<proteinExistence type="predicted"/>
<accession>D0LJT9</accession>
<dbReference type="InterPro" id="IPR037165">
    <property type="entry name" value="AldOxase/xan_DH_Mopterin-bd_sf"/>
</dbReference>
<dbReference type="Gene3D" id="3.90.1170.50">
    <property type="entry name" value="Aldehyde oxidase/xanthine dehydrogenase, a/b hammerhead"/>
    <property type="match status" value="1"/>
</dbReference>
<dbReference type="Gene3D" id="3.30.365.10">
    <property type="entry name" value="Aldehyde oxidase/xanthine dehydrogenase, molybdopterin binding domain"/>
    <property type="match status" value="4"/>
</dbReference>
<evidence type="ECO:0000259" key="3">
    <source>
        <dbReference type="SMART" id="SM01008"/>
    </source>
</evidence>
<evidence type="ECO:0000313" key="5">
    <source>
        <dbReference type="Proteomes" id="UP000001880"/>
    </source>
</evidence>
<dbReference type="Pfam" id="PF01315">
    <property type="entry name" value="Ald_Xan_dh_C"/>
    <property type="match status" value="1"/>
</dbReference>
<dbReference type="Pfam" id="PF20256">
    <property type="entry name" value="MoCoBD_2"/>
    <property type="match status" value="1"/>
</dbReference>
<dbReference type="RefSeq" id="WP_012831038.1">
    <property type="nucleotide sequence ID" value="NC_013440.1"/>
</dbReference>
<dbReference type="InterPro" id="IPR036856">
    <property type="entry name" value="Ald_Oxase/Xan_DH_a/b_sf"/>
</dbReference>
<dbReference type="InterPro" id="IPR000674">
    <property type="entry name" value="Ald_Oxase/Xan_DH_a/b"/>
</dbReference>
<dbReference type="EMBL" id="CP001804">
    <property type="protein sequence ID" value="ACY18446.1"/>
    <property type="molecule type" value="Genomic_DNA"/>
</dbReference>
<dbReference type="KEGG" id="hoh:Hoch_5971"/>